<dbReference type="eggNOG" id="COG0718">
    <property type="taxonomic scope" value="Bacteria"/>
</dbReference>
<evidence type="ECO:0000256" key="1">
    <source>
        <dbReference type="ARBA" id="ARBA00023125"/>
    </source>
</evidence>
<dbReference type="PANTHER" id="PTHR33449">
    <property type="entry name" value="NUCLEOID-ASSOCIATED PROTEIN YBAB"/>
    <property type="match status" value="1"/>
</dbReference>
<keyword evidence="5" id="KW-1185">Reference proteome</keyword>
<gene>
    <name evidence="4" type="ORF">HMPREF9465_02344</name>
</gene>
<evidence type="ECO:0000313" key="4">
    <source>
        <dbReference type="EMBL" id="EKB30076.1"/>
    </source>
</evidence>
<dbReference type="SUPFAM" id="SSF82607">
    <property type="entry name" value="YbaB-like"/>
    <property type="match status" value="1"/>
</dbReference>
<comment type="subunit">
    <text evidence="2">Homodimer.</text>
</comment>
<proteinExistence type="inferred from homology"/>
<dbReference type="OrthoDB" id="9808738at2"/>
<comment type="subcellular location">
    <subcellularLocation>
        <location evidence="2">Cytoplasm</location>
        <location evidence="2">Nucleoid</location>
    </subcellularLocation>
</comment>
<dbReference type="STRING" id="742823.HMPREF9465_02344"/>
<reference evidence="4 5" key="1">
    <citation type="submission" date="2012-05" db="EMBL/GenBank/DDBJ databases">
        <title>The Genome Sequence of Sutterella wadsworthensis 2_1_59BFAA.</title>
        <authorList>
            <consortium name="The Broad Institute Genome Sequencing Platform"/>
            <person name="Earl A."/>
            <person name="Ward D."/>
            <person name="Feldgarden M."/>
            <person name="Gevers D."/>
            <person name="Daigneault M."/>
            <person name="Strauss J."/>
            <person name="Allen-Vercoe E."/>
            <person name="Walker B."/>
            <person name="Young S.K."/>
            <person name="Zeng Q."/>
            <person name="Gargeya S."/>
            <person name="Fitzgerald M."/>
            <person name="Haas B."/>
            <person name="Abouelleil A."/>
            <person name="Alvarado L."/>
            <person name="Arachchi H.M."/>
            <person name="Berlin A.M."/>
            <person name="Chapman S.B."/>
            <person name="Goldberg J."/>
            <person name="Griggs A."/>
            <person name="Gujja S."/>
            <person name="Hansen M."/>
            <person name="Howarth C."/>
            <person name="Imamovic A."/>
            <person name="Larimer J."/>
            <person name="McCowen C."/>
            <person name="Montmayeur A."/>
            <person name="Murphy C."/>
            <person name="Neiman D."/>
            <person name="Pearson M."/>
            <person name="Priest M."/>
            <person name="Roberts A."/>
            <person name="Saif S."/>
            <person name="Shea T."/>
            <person name="Sisk P."/>
            <person name="Sykes S."/>
            <person name="Wortman J."/>
            <person name="Nusbaum C."/>
            <person name="Birren B."/>
        </authorList>
    </citation>
    <scope>NUCLEOTIDE SEQUENCE [LARGE SCALE GENOMIC DNA]</scope>
    <source>
        <strain evidence="4 5">2_1_59BFAA</strain>
    </source>
</reference>
<comment type="similarity">
    <text evidence="2">Belongs to the YbaB/EbfC family.</text>
</comment>
<comment type="function">
    <text evidence="2">Binds to DNA and alters its conformation. May be involved in regulation of gene expression, nucleoid organization and DNA protection.</text>
</comment>
<dbReference type="PATRIC" id="fig|742823.3.peg.2347"/>
<dbReference type="InterPro" id="IPR004401">
    <property type="entry name" value="YbaB/EbfC"/>
</dbReference>
<dbReference type="RefSeq" id="WP_005437318.1">
    <property type="nucleotide sequence ID" value="NZ_JH815522.1"/>
</dbReference>
<dbReference type="AlphaFoldDB" id="K1JIQ7"/>
<keyword evidence="3" id="KW-0175">Coiled coil</keyword>
<feature type="coiled-coil region" evidence="3">
    <location>
        <begin position="8"/>
        <end position="35"/>
    </location>
</feature>
<sequence>MRGFGGGMGGLMAQAQKMQAKIAKVQEEIAAMEVAGESGGGAVKVVITGKHECKSVVIDPSVVDPEDVEMLQDLIQLAFNSAQTRLSEISEERMRKEVPLPPGMKLPF</sequence>
<keyword evidence="1 2" id="KW-0238">DNA-binding</keyword>
<dbReference type="GO" id="GO:0043590">
    <property type="term" value="C:bacterial nucleoid"/>
    <property type="evidence" value="ECO:0007669"/>
    <property type="project" value="UniProtKB-UniRule"/>
</dbReference>
<dbReference type="EMBL" id="ADMG01000058">
    <property type="protein sequence ID" value="EKB30076.1"/>
    <property type="molecule type" value="Genomic_DNA"/>
</dbReference>
<dbReference type="InterPro" id="IPR036894">
    <property type="entry name" value="YbaB-like_sf"/>
</dbReference>
<dbReference type="NCBIfam" id="TIGR00103">
    <property type="entry name" value="DNA_YbaB_EbfC"/>
    <property type="match status" value="1"/>
</dbReference>
<evidence type="ECO:0000256" key="2">
    <source>
        <dbReference type="HAMAP-Rule" id="MF_00274"/>
    </source>
</evidence>
<keyword evidence="2" id="KW-0963">Cytoplasm</keyword>
<dbReference type="HAMAP" id="MF_00274">
    <property type="entry name" value="DNA_YbaB_EbfC"/>
    <property type="match status" value="1"/>
</dbReference>
<accession>K1JIQ7</accession>
<dbReference type="GO" id="GO:0003677">
    <property type="term" value="F:DNA binding"/>
    <property type="evidence" value="ECO:0007669"/>
    <property type="project" value="UniProtKB-UniRule"/>
</dbReference>
<dbReference type="Pfam" id="PF02575">
    <property type="entry name" value="YbaB_DNA_bd"/>
    <property type="match status" value="1"/>
</dbReference>
<dbReference type="HOGENOM" id="CLU_140930_1_0_4"/>
<comment type="caution">
    <text evidence="4">The sequence shown here is derived from an EMBL/GenBank/DDBJ whole genome shotgun (WGS) entry which is preliminary data.</text>
</comment>
<protein>
    <recommendedName>
        <fullName evidence="2">Nucleoid-associated protein HMPREF9465_02344</fullName>
    </recommendedName>
</protein>
<dbReference type="GO" id="GO:0005829">
    <property type="term" value="C:cytosol"/>
    <property type="evidence" value="ECO:0007669"/>
    <property type="project" value="TreeGrafter"/>
</dbReference>
<organism evidence="4 5">
    <name type="scientific">Sutterella wadsworthensis 2_1_59BFAA</name>
    <dbReference type="NCBI Taxonomy" id="742823"/>
    <lineage>
        <taxon>Bacteria</taxon>
        <taxon>Pseudomonadati</taxon>
        <taxon>Pseudomonadota</taxon>
        <taxon>Betaproteobacteria</taxon>
        <taxon>Burkholderiales</taxon>
        <taxon>Sutterellaceae</taxon>
        <taxon>Sutterella</taxon>
    </lineage>
</organism>
<name>K1JIQ7_9BURK</name>
<evidence type="ECO:0000313" key="5">
    <source>
        <dbReference type="Proteomes" id="UP000005835"/>
    </source>
</evidence>
<dbReference type="Proteomes" id="UP000005835">
    <property type="component" value="Unassembled WGS sequence"/>
</dbReference>
<evidence type="ECO:0000256" key="3">
    <source>
        <dbReference type="SAM" id="Coils"/>
    </source>
</evidence>
<dbReference type="PIRSF" id="PIRSF004555">
    <property type="entry name" value="UCP004555"/>
    <property type="match status" value="1"/>
</dbReference>
<dbReference type="Gene3D" id="3.30.1310.10">
    <property type="entry name" value="Nucleoid-associated protein YbaB-like domain"/>
    <property type="match status" value="1"/>
</dbReference>
<dbReference type="PANTHER" id="PTHR33449:SF1">
    <property type="entry name" value="NUCLEOID-ASSOCIATED PROTEIN YBAB"/>
    <property type="match status" value="1"/>
</dbReference>